<organism evidence="1 2">
    <name type="scientific">Kitasatospora cheerisanensis KCTC 2395</name>
    <dbReference type="NCBI Taxonomy" id="1348663"/>
    <lineage>
        <taxon>Bacteria</taxon>
        <taxon>Bacillati</taxon>
        <taxon>Actinomycetota</taxon>
        <taxon>Actinomycetes</taxon>
        <taxon>Kitasatosporales</taxon>
        <taxon>Streptomycetaceae</taxon>
        <taxon>Kitasatospora</taxon>
    </lineage>
</organism>
<reference evidence="1 2" key="1">
    <citation type="submission" date="2014-05" db="EMBL/GenBank/DDBJ databases">
        <title>Draft Genome Sequence of Kitasatospora cheerisanensis KCTC 2395.</title>
        <authorList>
            <person name="Nam D.H."/>
        </authorList>
    </citation>
    <scope>NUCLEOTIDE SEQUENCE [LARGE SCALE GENOMIC DNA]</scope>
    <source>
        <strain evidence="1 2">KCTC 2395</strain>
    </source>
</reference>
<dbReference type="PATRIC" id="fig|1348663.4.peg.2524"/>
<dbReference type="EMBL" id="JNBY01000081">
    <property type="protein sequence ID" value="KDN85597.1"/>
    <property type="molecule type" value="Genomic_DNA"/>
</dbReference>
<accession>A0A066YWJ3</accession>
<evidence type="ECO:0000313" key="2">
    <source>
        <dbReference type="Proteomes" id="UP000027178"/>
    </source>
</evidence>
<evidence type="ECO:0000313" key="1">
    <source>
        <dbReference type="EMBL" id="KDN85597.1"/>
    </source>
</evidence>
<keyword evidence="2" id="KW-1185">Reference proteome</keyword>
<dbReference type="eggNOG" id="ENOG5032DIS">
    <property type="taxonomic scope" value="Bacteria"/>
</dbReference>
<gene>
    <name evidence="1" type="ORF">KCH_26140</name>
</gene>
<dbReference type="HOGENOM" id="CLU_952423_0_0_11"/>
<name>A0A066YWJ3_9ACTN</name>
<sequence length="292" mass="32106">MATLVGMPKKPKPPRAEELAAEAVVNHVLGTTTLKRDDNSAPAMIDALLGEPGQVHPTIALEITSTFDKRHTELGAALRRHYGEKEFPQLTGSWVVEFTLDSRVGGRDQKALLDFLAGLEHLQSGKEEKRVTRVSAYDDGPLAADLRALNLASVTRIDLDLDARRRNGADLDPPRRIGTLTISGYNVGDFTAYVDDFLRGATAKNKLDKLQRAKEEKGLRTLLFAWADSMTVGMALRRAYQPPGKPAVPAVLDELWLANPAERDAVFRWTQESAWELVSVPGVIAQTVMSKE</sequence>
<dbReference type="AlphaFoldDB" id="A0A066YWJ3"/>
<proteinExistence type="predicted"/>
<protein>
    <submittedName>
        <fullName evidence="1">Uncharacterized protein</fullName>
    </submittedName>
</protein>
<dbReference type="Proteomes" id="UP000027178">
    <property type="component" value="Unassembled WGS sequence"/>
</dbReference>
<comment type="caution">
    <text evidence="1">The sequence shown here is derived from an EMBL/GenBank/DDBJ whole genome shotgun (WGS) entry which is preliminary data.</text>
</comment>